<evidence type="ECO:0000256" key="1">
    <source>
        <dbReference type="SAM" id="MobiDB-lite"/>
    </source>
</evidence>
<keyword evidence="4" id="KW-1185">Reference proteome</keyword>
<dbReference type="Proteomes" id="UP001175227">
    <property type="component" value="Unassembled WGS sequence"/>
</dbReference>
<evidence type="ECO:0000313" key="3">
    <source>
        <dbReference type="EMBL" id="KAK0467663.1"/>
    </source>
</evidence>
<protein>
    <submittedName>
        <fullName evidence="3">Uncharacterized protein</fullName>
    </submittedName>
</protein>
<dbReference type="EMBL" id="JAUEPR010000072">
    <property type="protein sequence ID" value="KAK0467663.1"/>
    <property type="molecule type" value="Genomic_DNA"/>
</dbReference>
<dbReference type="AlphaFoldDB" id="A0AA39NLH4"/>
<keyword evidence="2" id="KW-0812">Transmembrane</keyword>
<gene>
    <name evidence="3" type="ORF">IW261DRAFT_1426414</name>
</gene>
<proteinExistence type="predicted"/>
<feature type="region of interest" description="Disordered" evidence="1">
    <location>
        <begin position="199"/>
        <end position="247"/>
    </location>
</feature>
<comment type="caution">
    <text evidence="3">The sequence shown here is derived from an EMBL/GenBank/DDBJ whole genome shotgun (WGS) entry which is preliminary data.</text>
</comment>
<evidence type="ECO:0000313" key="4">
    <source>
        <dbReference type="Proteomes" id="UP001175227"/>
    </source>
</evidence>
<feature type="transmembrane region" description="Helical" evidence="2">
    <location>
        <begin position="63"/>
        <end position="86"/>
    </location>
</feature>
<keyword evidence="2" id="KW-0472">Membrane</keyword>
<reference evidence="3" key="1">
    <citation type="submission" date="2023-06" db="EMBL/GenBank/DDBJ databases">
        <authorList>
            <consortium name="Lawrence Berkeley National Laboratory"/>
            <person name="Ahrendt S."/>
            <person name="Sahu N."/>
            <person name="Indic B."/>
            <person name="Wong-Bajracharya J."/>
            <person name="Merenyi Z."/>
            <person name="Ke H.-M."/>
            <person name="Monk M."/>
            <person name="Kocsube S."/>
            <person name="Drula E."/>
            <person name="Lipzen A."/>
            <person name="Balint B."/>
            <person name="Henrissat B."/>
            <person name="Andreopoulos B."/>
            <person name="Martin F.M."/>
            <person name="Harder C.B."/>
            <person name="Rigling D."/>
            <person name="Ford K.L."/>
            <person name="Foster G.D."/>
            <person name="Pangilinan J."/>
            <person name="Papanicolaou A."/>
            <person name="Barry K."/>
            <person name="LaButti K."/>
            <person name="Viragh M."/>
            <person name="Koriabine M."/>
            <person name="Yan M."/>
            <person name="Riley R."/>
            <person name="Champramary S."/>
            <person name="Plett K.L."/>
            <person name="Tsai I.J."/>
            <person name="Slot J."/>
            <person name="Sipos G."/>
            <person name="Plett J."/>
            <person name="Nagy L.G."/>
            <person name="Grigoriev I.V."/>
        </authorList>
    </citation>
    <scope>NUCLEOTIDE SEQUENCE</scope>
    <source>
        <strain evidence="3">ICMP 16352</strain>
    </source>
</reference>
<feature type="transmembrane region" description="Helical" evidence="2">
    <location>
        <begin position="30"/>
        <end position="51"/>
    </location>
</feature>
<feature type="compositionally biased region" description="Basic and acidic residues" evidence="1">
    <location>
        <begin position="219"/>
        <end position="238"/>
    </location>
</feature>
<accession>A0AA39NLH4</accession>
<name>A0AA39NLH4_9AGAR</name>
<keyword evidence="2" id="KW-1133">Transmembrane helix</keyword>
<organism evidence="3 4">
    <name type="scientific">Armillaria novae-zelandiae</name>
    <dbReference type="NCBI Taxonomy" id="153914"/>
    <lineage>
        <taxon>Eukaryota</taxon>
        <taxon>Fungi</taxon>
        <taxon>Dikarya</taxon>
        <taxon>Basidiomycota</taxon>
        <taxon>Agaricomycotina</taxon>
        <taxon>Agaricomycetes</taxon>
        <taxon>Agaricomycetidae</taxon>
        <taxon>Agaricales</taxon>
        <taxon>Marasmiineae</taxon>
        <taxon>Physalacriaceae</taxon>
        <taxon>Armillaria</taxon>
    </lineage>
</organism>
<sequence length="255" mass="27980">MAVIPDIPDLSEADIQIIFKITDMEFNTTLLEVFCSGIYTAIIAITMWTVFSAKHTIRGLASHAMIFIILCLYVLNTLSAPFHWAFNQRALIDNGWNFWTVFLSYDSISSPLNTMLLMGGVSGLLSTLAADGSMDEPFRFGDAGLSGVNIGWLFSYPSYVFSQEQGIAPTLIVGRVAAGHTRPDESWEGSISSSLHFGHSSEDLSQGTIDSDVEGGTLSREERQSSVIHADSHEERQEVSGQEDETGQVVYIEIV</sequence>
<evidence type="ECO:0000256" key="2">
    <source>
        <dbReference type="SAM" id="Phobius"/>
    </source>
</evidence>